<evidence type="ECO:0000313" key="5">
    <source>
        <dbReference type="Proteomes" id="UP000619761"/>
    </source>
</evidence>
<comment type="caution">
    <text evidence="4">The sequence shown here is derived from an EMBL/GenBank/DDBJ whole genome shotgun (WGS) entry which is preliminary data.</text>
</comment>
<evidence type="ECO:0000259" key="3">
    <source>
        <dbReference type="Pfam" id="PF17996"/>
    </source>
</evidence>
<dbReference type="InterPro" id="IPR013830">
    <property type="entry name" value="SGNH_hydro"/>
</dbReference>
<organism evidence="4 5">
    <name type="scientific">Cellvibrio zantedeschiae</name>
    <dbReference type="NCBI Taxonomy" id="1237077"/>
    <lineage>
        <taxon>Bacteria</taxon>
        <taxon>Pseudomonadati</taxon>
        <taxon>Pseudomonadota</taxon>
        <taxon>Gammaproteobacteria</taxon>
        <taxon>Cellvibrionales</taxon>
        <taxon>Cellvibrionaceae</taxon>
        <taxon>Cellvibrio</taxon>
    </lineage>
</organism>
<reference evidence="5" key="1">
    <citation type="journal article" date="2019" name="Int. J. Syst. Evol. Microbiol.">
        <title>The Global Catalogue of Microorganisms (GCM) 10K type strain sequencing project: providing services to taxonomists for standard genome sequencing and annotation.</title>
        <authorList>
            <consortium name="The Broad Institute Genomics Platform"/>
            <consortium name="The Broad Institute Genome Sequencing Center for Infectious Disease"/>
            <person name="Wu L."/>
            <person name="Ma J."/>
        </authorList>
    </citation>
    <scope>NUCLEOTIDE SEQUENCE [LARGE SCALE GENOMIC DNA]</scope>
    <source>
        <strain evidence="5">KCTC 32239</strain>
    </source>
</reference>
<keyword evidence="5" id="KW-1185">Reference proteome</keyword>
<dbReference type="InterPro" id="IPR040794">
    <property type="entry name" value="CE2_N"/>
</dbReference>
<dbReference type="PANTHER" id="PTHR37834">
    <property type="entry name" value="GDSL-LIKE LIPASE/ACYLHYDROLASE DOMAIN PROTEIN (AFU_ORTHOLOGUE AFUA_2G00620)"/>
    <property type="match status" value="1"/>
</dbReference>
<dbReference type="Pfam" id="PF17996">
    <property type="entry name" value="CE2_N"/>
    <property type="match status" value="1"/>
</dbReference>
<dbReference type="Pfam" id="PF13472">
    <property type="entry name" value="Lipase_GDSL_2"/>
    <property type="match status" value="1"/>
</dbReference>
<dbReference type="Gene3D" id="3.40.50.1110">
    <property type="entry name" value="SGNH hydrolase"/>
    <property type="match status" value="1"/>
</dbReference>
<dbReference type="Gene3D" id="2.60.120.260">
    <property type="entry name" value="Galactose-binding domain-like"/>
    <property type="match status" value="1"/>
</dbReference>
<dbReference type="RefSeq" id="WP_189417422.1">
    <property type="nucleotide sequence ID" value="NZ_BMYZ01000001.1"/>
</dbReference>
<dbReference type="InterPro" id="IPR052762">
    <property type="entry name" value="PCW_deacetylase/CE"/>
</dbReference>
<dbReference type="EMBL" id="BMYZ01000001">
    <property type="protein sequence ID" value="GGY72117.1"/>
    <property type="molecule type" value="Genomic_DNA"/>
</dbReference>
<feature type="domain" description="SGNH hydrolase-type esterase" evidence="2">
    <location>
        <begin position="161"/>
        <end position="346"/>
    </location>
</feature>
<name>A0ABQ3AZZ2_9GAMM</name>
<keyword evidence="1" id="KW-0732">Signal</keyword>
<protein>
    <submittedName>
        <fullName evidence="4">Endoglucanase</fullName>
    </submittedName>
</protein>
<feature type="chain" id="PRO_5046652388" evidence="1">
    <location>
        <begin position="22"/>
        <end position="362"/>
    </location>
</feature>
<proteinExistence type="predicted"/>
<dbReference type="PANTHER" id="PTHR37834:SF2">
    <property type="entry name" value="ESTERASE, SGNH HYDROLASE-TYPE"/>
    <property type="match status" value="1"/>
</dbReference>
<dbReference type="PROSITE" id="PS51257">
    <property type="entry name" value="PROKAR_LIPOPROTEIN"/>
    <property type="match status" value="1"/>
</dbReference>
<sequence>MKNNMLLISLFSIALLGCADAGTKSDKANAAAAKTASSEAFTGANSRLIGRFDRNTNGQAKFTWPGSAIEFRFEGSKASINIASQAKTRFAVTIDGKTTDLWTEAGNHTYVLASNLGSGTHTLRLTRLNESTAGVTSFISDPQVDGKLLSPPQTPEKQLLVIGDSITAGYGVEGASEACHYTLDTSNQQLTYAALAASALGADLHAIAWSGIGAWRSYGEKTPTNPTILTRHTRTLADDTTSVWNPSQYQPDAILINIGTNDYWEGSTSDDYRLNMAKLIAQIQTDYKSKPIYLIVSPMLTNKVHAAQKQVLDGLAVGNVKVLDLGEGPGSDGLGCDYHPNSKTHARLGKVLEKNLKADLKW</sequence>
<dbReference type="InterPro" id="IPR036514">
    <property type="entry name" value="SGNH_hydro_sf"/>
</dbReference>
<dbReference type="SUPFAM" id="SSF52266">
    <property type="entry name" value="SGNH hydrolase"/>
    <property type="match status" value="1"/>
</dbReference>
<evidence type="ECO:0000259" key="2">
    <source>
        <dbReference type="Pfam" id="PF13472"/>
    </source>
</evidence>
<evidence type="ECO:0000256" key="1">
    <source>
        <dbReference type="SAM" id="SignalP"/>
    </source>
</evidence>
<dbReference type="Proteomes" id="UP000619761">
    <property type="component" value="Unassembled WGS sequence"/>
</dbReference>
<feature type="signal peptide" evidence="1">
    <location>
        <begin position="1"/>
        <end position="21"/>
    </location>
</feature>
<evidence type="ECO:0000313" key="4">
    <source>
        <dbReference type="EMBL" id="GGY72117.1"/>
    </source>
</evidence>
<accession>A0ABQ3AZZ2</accession>
<feature type="domain" description="Carbohydrate esterase 2 N-terminal" evidence="3">
    <location>
        <begin position="49"/>
        <end position="152"/>
    </location>
</feature>
<gene>
    <name evidence="4" type="ORF">GCM10011613_16340</name>
</gene>